<organism evidence="6 7">
    <name type="scientific">Pseudorhizobium halotolerans</name>
    <dbReference type="NCBI Taxonomy" id="1233081"/>
    <lineage>
        <taxon>Bacteria</taxon>
        <taxon>Pseudomonadati</taxon>
        <taxon>Pseudomonadota</taxon>
        <taxon>Alphaproteobacteria</taxon>
        <taxon>Hyphomicrobiales</taxon>
        <taxon>Rhizobiaceae</taxon>
        <taxon>Rhizobium/Agrobacterium group</taxon>
        <taxon>Pseudorhizobium</taxon>
    </lineage>
</organism>
<reference evidence="6 7" key="1">
    <citation type="submission" date="2020-11" db="EMBL/GenBank/DDBJ databases">
        <authorList>
            <person name="Lassalle F."/>
        </authorList>
    </citation>
    <scope>NUCLEOTIDE SEQUENCE [LARGE SCALE GENOMIC DNA]</scope>
    <source>
        <strain evidence="6 7">AB21</strain>
    </source>
</reference>
<name>A0ABN7K3F4_9HYPH</name>
<dbReference type="EMBL" id="CABFWE030000016">
    <property type="protein sequence ID" value="CAD7056180.1"/>
    <property type="molecule type" value="Genomic_DNA"/>
</dbReference>
<dbReference type="Pfam" id="PF17862">
    <property type="entry name" value="AAA_lid_3"/>
    <property type="match status" value="1"/>
</dbReference>
<sequence>MSSDRNPALNIMDNQAGGLRRLALLSAGRTGADIERLVREARQRARRERRSMTWDDLEQAIRRRQARLPNDLRWRVAVHESGHCIASLRLKLGQVRQLSIEASEAALGFLAAEAEVRILTEASALDMLCLHLAGRAAEEVILGSISLGSGGSAGSDLAIATELALALETRVGRGSAWPLLYRDATIIPALMFVEPGLADRVSARLDEAFDRARRLVAEHRDDLLALANALVERDTLEGPEIAALMATPSSAGPSS</sequence>
<evidence type="ECO:0000256" key="1">
    <source>
        <dbReference type="ARBA" id="ARBA00001947"/>
    </source>
</evidence>
<evidence type="ECO:0000256" key="2">
    <source>
        <dbReference type="ARBA" id="ARBA00022723"/>
    </source>
</evidence>
<proteinExistence type="predicted"/>
<feature type="domain" description="AAA ATPase AAA+ lid" evidence="5">
    <location>
        <begin position="19"/>
        <end position="59"/>
    </location>
</feature>
<protein>
    <submittedName>
        <fullName evidence="6">ATP-dependent Zn protease</fullName>
    </submittedName>
</protein>
<evidence type="ECO:0000259" key="5">
    <source>
        <dbReference type="Pfam" id="PF17862"/>
    </source>
</evidence>
<dbReference type="InterPro" id="IPR000642">
    <property type="entry name" value="Peptidase_M41"/>
</dbReference>
<dbReference type="GO" id="GO:0008233">
    <property type="term" value="F:peptidase activity"/>
    <property type="evidence" value="ECO:0007669"/>
    <property type="project" value="UniProtKB-KW"/>
</dbReference>
<comment type="caution">
    <text evidence="6">The sequence shown here is derived from an EMBL/GenBank/DDBJ whole genome shotgun (WGS) entry which is preliminary data.</text>
</comment>
<keyword evidence="6" id="KW-0645">Protease</keyword>
<keyword evidence="6" id="KW-0378">Hydrolase</keyword>
<dbReference type="InterPro" id="IPR041569">
    <property type="entry name" value="AAA_lid_3"/>
</dbReference>
<keyword evidence="7" id="KW-1185">Reference proteome</keyword>
<dbReference type="SUPFAM" id="SSF140990">
    <property type="entry name" value="FtsH protease domain-like"/>
    <property type="match status" value="1"/>
</dbReference>
<gene>
    <name evidence="6" type="ORF">RHAB21_00884</name>
</gene>
<dbReference type="GO" id="GO:0006508">
    <property type="term" value="P:proteolysis"/>
    <property type="evidence" value="ECO:0007669"/>
    <property type="project" value="UniProtKB-KW"/>
</dbReference>
<dbReference type="PANTHER" id="PTHR23076:SF97">
    <property type="entry name" value="ATP-DEPENDENT ZINC METALLOPROTEASE YME1L1"/>
    <property type="match status" value="1"/>
</dbReference>
<dbReference type="Proteomes" id="UP000601041">
    <property type="component" value="Unassembled WGS sequence"/>
</dbReference>
<evidence type="ECO:0000313" key="7">
    <source>
        <dbReference type="Proteomes" id="UP000601041"/>
    </source>
</evidence>
<evidence type="ECO:0000256" key="3">
    <source>
        <dbReference type="ARBA" id="ARBA00022833"/>
    </source>
</evidence>
<dbReference type="Pfam" id="PF01434">
    <property type="entry name" value="Peptidase_M41"/>
    <property type="match status" value="1"/>
</dbReference>
<accession>A0ABN7K3F4</accession>
<feature type="domain" description="Peptidase M41" evidence="4">
    <location>
        <begin position="73"/>
        <end position="172"/>
    </location>
</feature>
<dbReference type="Gene3D" id="1.20.58.760">
    <property type="entry name" value="Peptidase M41"/>
    <property type="match status" value="1"/>
</dbReference>
<dbReference type="PANTHER" id="PTHR23076">
    <property type="entry name" value="METALLOPROTEASE M41 FTSH"/>
    <property type="match status" value="1"/>
</dbReference>
<evidence type="ECO:0000259" key="4">
    <source>
        <dbReference type="Pfam" id="PF01434"/>
    </source>
</evidence>
<keyword evidence="3" id="KW-0862">Zinc</keyword>
<dbReference type="Gene3D" id="1.10.8.60">
    <property type="match status" value="1"/>
</dbReference>
<comment type="cofactor">
    <cofactor evidence="1">
        <name>Zn(2+)</name>
        <dbReference type="ChEBI" id="CHEBI:29105"/>
    </cofactor>
</comment>
<dbReference type="RefSeq" id="WP_183949853.1">
    <property type="nucleotide sequence ID" value="NZ_CABFWE030000016.1"/>
</dbReference>
<evidence type="ECO:0000313" key="6">
    <source>
        <dbReference type="EMBL" id="CAD7056180.1"/>
    </source>
</evidence>
<dbReference type="InterPro" id="IPR037219">
    <property type="entry name" value="Peptidase_M41-like"/>
</dbReference>
<keyword evidence="2" id="KW-0479">Metal-binding</keyword>